<protein>
    <submittedName>
        <fullName evidence="1">Uncharacterized protein</fullName>
    </submittedName>
</protein>
<proteinExistence type="predicted"/>
<keyword evidence="2" id="KW-1185">Reference proteome</keyword>
<sequence length="75" mass="8792">MFTKYLTANGWTETTKSVHYTKIHWQIIFDTSSWIEVGTKNNTRIFDMPVPKSNDYESVLSHIEQVCEADDQLHN</sequence>
<evidence type="ECO:0000313" key="2">
    <source>
        <dbReference type="Proteomes" id="UP000318384"/>
    </source>
</evidence>
<dbReference type="EMBL" id="CP037422">
    <property type="protein sequence ID" value="QDU11862.1"/>
    <property type="molecule type" value="Genomic_DNA"/>
</dbReference>
<accession>A0A517X2Z3</accession>
<evidence type="ECO:0000313" key="1">
    <source>
        <dbReference type="EMBL" id="QDU11862.1"/>
    </source>
</evidence>
<organism evidence="1 2">
    <name type="scientific">Gimesia aquarii</name>
    <dbReference type="NCBI Taxonomy" id="2527964"/>
    <lineage>
        <taxon>Bacteria</taxon>
        <taxon>Pseudomonadati</taxon>
        <taxon>Planctomycetota</taxon>
        <taxon>Planctomycetia</taxon>
        <taxon>Planctomycetales</taxon>
        <taxon>Planctomycetaceae</taxon>
        <taxon>Gimesia</taxon>
    </lineage>
</organism>
<gene>
    <name evidence="1" type="ORF">V202x_52870</name>
</gene>
<reference evidence="1 2" key="1">
    <citation type="submission" date="2019-03" db="EMBL/GenBank/DDBJ databases">
        <title>Deep-cultivation of Planctomycetes and their phenomic and genomic characterization uncovers novel biology.</title>
        <authorList>
            <person name="Wiegand S."/>
            <person name="Jogler M."/>
            <person name="Boedeker C."/>
            <person name="Pinto D."/>
            <person name="Vollmers J."/>
            <person name="Rivas-Marin E."/>
            <person name="Kohn T."/>
            <person name="Peeters S.H."/>
            <person name="Heuer A."/>
            <person name="Rast P."/>
            <person name="Oberbeckmann S."/>
            <person name="Bunk B."/>
            <person name="Jeske O."/>
            <person name="Meyerdierks A."/>
            <person name="Storesund J.E."/>
            <person name="Kallscheuer N."/>
            <person name="Luecker S."/>
            <person name="Lage O.M."/>
            <person name="Pohl T."/>
            <person name="Merkel B.J."/>
            <person name="Hornburger P."/>
            <person name="Mueller R.-W."/>
            <person name="Bruemmer F."/>
            <person name="Labrenz M."/>
            <person name="Spormann A.M."/>
            <person name="Op den Camp H."/>
            <person name="Overmann J."/>
            <person name="Amann R."/>
            <person name="Jetten M.S.M."/>
            <person name="Mascher T."/>
            <person name="Medema M.H."/>
            <person name="Devos D.P."/>
            <person name="Kaster A.-K."/>
            <person name="Ovreas L."/>
            <person name="Rohde M."/>
            <person name="Galperin M.Y."/>
            <person name="Jogler C."/>
        </authorList>
    </citation>
    <scope>NUCLEOTIDE SEQUENCE [LARGE SCALE GENOMIC DNA]</scope>
    <source>
        <strain evidence="1 2">V202</strain>
    </source>
</reference>
<dbReference type="AlphaFoldDB" id="A0A517X2Z3"/>
<name>A0A517X2Z3_9PLAN</name>
<dbReference type="Proteomes" id="UP000318384">
    <property type="component" value="Chromosome"/>
</dbReference>